<evidence type="ECO:0000313" key="2">
    <source>
        <dbReference type="Proteomes" id="UP001589589"/>
    </source>
</evidence>
<reference evidence="1 2" key="1">
    <citation type="submission" date="2024-09" db="EMBL/GenBank/DDBJ databases">
        <authorList>
            <person name="Sun Q."/>
            <person name="Mori K."/>
        </authorList>
    </citation>
    <scope>NUCLEOTIDE SEQUENCE [LARGE SCALE GENOMIC DNA]</scope>
    <source>
        <strain evidence="1 2">CECT 7908</strain>
    </source>
</reference>
<gene>
    <name evidence="1" type="ORF">ACFFUQ_17520</name>
</gene>
<comment type="caution">
    <text evidence="1">The sequence shown here is derived from an EMBL/GenBank/DDBJ whole genome shotgun (WGS) entry which is preliminary data.</text>
</comment>
<name>A0ABV5FQP4_9FLAO</name>
<dbReference type="RefSeq" id="WP_290263501.1">
    <property type="nucleotide sequence ID" value="NZ_JAUFQQ010000003.1"/>
</dbReference>
<accession>A0ABV5FQP4</accession>
<dbReference type="SUPFAM" id="SSF117074">
    <property type="entry name" value="Hypothetical protein PA1324"/>
    <property type="match status" value="1"/>
</dbReference>
<organism evidence="1 2">
    <name type="scientific">Flavobacterium branchiarum</name>
    <dbReference type="NCBI Taxonomy" id="1114870"/>
    <lineage>
        <taxon>Bacteria</taxon>
        <taxon>Pseudomonadati</taxon>
        <taxon>Bacteroidota</taxon>
        <taxon>Flavobacteriia</taxon>
        <taxon>Flavobacteriales</taxon>
        <taxon>Flavobacteriaceae</taxon>
        <taxon>Flavobacterium</taxon>
    </lineage>
</organism>
<evidence type="ECO:0008006" key="3">
    <source>
        <dbReference type="Google" id="ProtNLM"/>
    </source>
</evidence>
<sequence>MEIDRNASFQKESLLSLVIVVKNTTLDKINGKIYFTLPKGFRNVGYQGLEIEMLPDETRHIPVKFIVEDDAVAGSSLIVCKLIDSSGKLLAEQSTKKVIEVNNTLIITPLETSIYRSSNNEPVKVKVKVSNKGNIKQNITLVCKFPDPTNGNLFLEQNADIAVKKDSIFTFIYLPSRELAKQSSYSIRISGFRNPSKEIFGNTSVDVQNIASVQQYQGDLFINFLEETQNQITSSYRRFGGGLDFYQVKGSGGVNIPSGYLFMQGNIALSNTLEIPLVTNTSLTYRQEGNQYMIGNINKLLEMTLVGRGAEYSHTFEKNQKVEVGFVDQNYNLIEENSWLRNGYGFYAKGMLNSNNSSRNASTSYLYRYDPFEKAKHNILGTDVNYDFNPNWKLNAKVNGAMSVYEIQDFVKPSFAGETNYAGKINNFNINGNYYYSSDYYPGNRRGNMLLQQNISTNIKKHNLYANVILSDFAPKYYSFETQQKSANNRIEIGNRFPKFRDFSLNLGYQYQEESSNSYNQLFGNSDKNANQKMYANRIVEQFSWISNSSRQSAVLALETGVVKYPMQTENQFQMKINTNYSYRNFNINSTFQSGSYYLSEYAFSSIAGNGVNYEKLTMSLFYNNNFANDKVNLSTGVSYIKDIVYGKSPSAFINAKYNAKAFGVFLNSSWYNYSVGSLSNNTLTFEVGVTVNLQKTTLNPDQKSTIKALVYYDTNNNNKYDAGEKYAANYMININKIALQTNTNGMASYKRVPYGTYYLKQFTQDGWYYDDATFEIDRHVHNLSIPLHQSGKMQGRVSFTYNTTTVVDFQHRASGISFSIMKDNQLVKKIYTDDDGKYISFLPIGNYVITIDEKSLPANAYCEVASHNITLKAGEIVIVPEFVIKVKEKKINTKKFSN</sequence>
<dbReference type="EMBL" id="JBHMEX010000056">
    <property type="protein sequence ID" value="MFB9065823.1"/>
    <property type="molecule type" value="Genomic_DNA"/>
</dbReference>
<dbReference type="Proteomes" id="UP001589589">
    <property type="component" value="Unassembled WGS sequence"/>
</dbReference>
<protein>
    <recommendedName>
        <fullName evidence="3">SD-repeat containing protein B domain-containing protein</fullName>
    </recommendedName>
</protein>
<proteinExistence type="predicted"/>
<keyword evidence="2" id="KW-1185">Reference proteome</keyword>
<evidence type="ECO:0000313" key="1">
    <source>
        <dbReference type="EMBL" id="MFB9065823.1"/>
    </source>
</evidence>